<dbReference type="InterPro" id="IPR045052">
    <property type="entry name" value="Copine"/>
</dbReference>
<sequence>MLESKDTKLILKIEEINEKNSVAKFQFCVQDIENAKGLLFYKIKRYRDDDDYVTVYTSEHIKNLRFDESKWDEFEIQLTLLCNGDEYKPLRFEVFEALKKKKSKLLGACDFSLWDINTDKKMEHRLQFDKNVIGMVKCLKCHVDTKFTFLDYIFGGCDIEVVIAIDFTLTNKEINDPESLHHIPSDDHADYYIDIEGNKIKAKNQYYKAIKKICEIVSYYDSDSVIPVFGFGAKLPPYFNSVSHCFALNGNMFDPEIDGVDEICRYYKKMIKKIKFHGPSAMAPLIRFVTEMTSFQKIDKTHQHYTILLVFTNGKLSDLQSTIDEVVLAAKTPLSIIFIGVGKHKQSFKTLVKLDADKRDLHSSTGEKSSRDIVQFVDYCKHKNNYANLVKETLKEIPKQFIEFMETNGILPLDHKQKNQNKLKFETLERMKEQEETQSKEGGNVFFKHLENKFINECLSLGFEEENVVKLAQEGVMSLDINFAFEFLSIQQEMNKKKKIKHKKIKQQGKDGGNEDAWNVESEEGTK</sequence>
<dbReference type="PANTHER" id="PTHR10857:SF106">
    <property type="entry name" value="C2 DOMAIN-CONTAINING PROTEIN"/>
    <property type="match status" value="1"/>
</dbReference>
<dbReference type="InterPro" id="IPR036465">
    <property type="entry name" value="vWFA_dom_sf"/>
</dbReference>
<accession>A0AAD1U0Q5</accession>
<evidence type="ECO:0000313" key="4">
    <source>
        <dbReference type="Proteomes" id="UP001295684"/>
    </source>
</evidence>
<evidence type="ECO:0000313" key="3">
    <source>
        <dbReference type="EMBL" id="CAI2359733.1"/>
    </source>
</evidence>
<dbReference type="Proteomes" id="UP001295684">
    <property type="component" value="Unassembled WGS sequence"/>
</dbReference>
<dbReference type="Pfam" id="PF07002">
    <property type="entry name" value="Copine"/>
    <property type="match status" value="1"/>
</dbReference>
<keyword evidence="4" id="KW-1185">Reference proteome</keyword>
<protein>
    <recommendedName>
        <fullName evidence="2">Copine C-terminal domain-containing protein</fullName>
    </recommendedName>
</protein>
<dbReference type="EMBL" id="CAMPGE010000967">
    <property type="protein sequence ID" value="CAI2359733.1"/>
    <property type="molecule type" value="Genomic_DNA"/>
</dbReference>
<evidence type="ECO:0000259" key="2">
    <source>
        <dbReference type="Pfam" id="PF07002"/>
    </source>
</evidence>
<proteinExistence type="predicted"/>
<dbReference type="InterPro" id="IPR010734">
    <property type="entry name" value="Copine_C"/>
</dbReference>
<name>A0AAD1U0Q5_EUPCR</name>
<dbReference type="GO" id="GO:0005886">
    <property type="term" value="C:plasma membrane"/>
    <property type="evidence" value="ECO:0007669"/>
    <property type="project" value="TreeGrafter"/>
</dbReference>
<dbReference type="AlphaFoldDB" id="A0AAD1U0Q5"/>
<dbReference type="GO" id="GO:0071277">
    <property type="term" value="P:cellular response to calcium ion"/>
    <property type="evidence" value="ECO:0007669"/>
    <property type="project" value="TreeGrafter"/>
</dbReference>
<evidence type="ECO:0000256" key="1">
    <source>
        <dbReference type="SAM" id="MobiDB-lite"/>
    </source>
</evidence>
<gene>
    <name evidence="3" type="ORF">ECRASSUSDP1_LOCUS1026</name>
</gene>
<feature type="region of interest" description="Disordered" evidence="1">
    <location>
        <begin position="499"/>
        <end position="527"/>
    </location>
</feature>
<feature type="domain" description="Copine C-terminal" evidence="2">
    <location>
        <begin position="201"/>
        <end position="410"/>
    </location>
</feature>
<organism evidence="3 4">
    <name type="scientific">Euplotes crassus</name>
    <dbReference type="NCBI Taxonomy" id="5936"/>
    <lineage>
        <taxon>Eukaryota</taxon>
        <taxon>Sar</taxon>
        <taxon>Alveolata</taxon>
        <taxon>Ciliophora</taxon>
        <taxon>Intramacronucleata</taxon>
        <taxon>Spirotrichea</taxon>
        <taxon>Hypotrichia</taxon>
        <taxon>Euplotida</taxon>
        <taxon>Euplotidae</taxon>
        <taxon>Moneuplotes</taxon>
    </lineage>
</organism>
<comment type="caution">
    <text evidence="3">The sequence shown here is derived from an EMBL/GenBank/DDBJ whole genome shotgun (WGS) entry which is preliminary data.</text>
</comment>
<dbReference type="SUPFAM" id="SSF53300">
    <property type="entry name" value="vWA-like"/>
    <property type="match status" value="1"/>
</dbReference>
<dbReference type="PANTHER" id="PTHR10857">
    <property type="entry name" value="COPINE"/>
    <property type="match status" value="1"/>
</dbReference>
<reference evidence="3" key="1">
    <citation type="submission" date="2023-07" db="EMBL/GenBank/DDBJ databases">
        <authorList>
            <consortium name="AG Swart"/>
            <person name="Singh M."/>
            <person name="Singh A."/>
            <person name="Seah K."/>
            <person name="Emmerich C."/>
        </authorList>
    </citation>
    <scope>NUCLEOTIDE SEQUENCE</scope>
    <source>
        <strain evidence="3">DP1</strain>
    </source>
</reference>
<dbReference type="GO" id="GO:0005544">
    <property type="term" value="F:calcium-dependent phospholipid binding"/>
    <property type="evidence" value="ECO:0007669"/>
    <property type="project" value="InterPro"/>
</dbReference>